<comment type="subcellular location">
    <subcellularLocation>
        <location evidence="1">Cell inner membrane</location>
        <topology evidence="1">Single-pass membrane protein</topology>
    </subcellularLocation>
</comment>
<dbReference type="InterPro" id="IPR045584">
    <property type="entry name" value="Pilin-like"/>
</dbReference>
<keyword evidence="14" id="KW-1185">Reference proteome</keyword>
<feature type="domain" description="General secretion pathway GspH" evidence="12">
    <location>
        <begin position="56"/>
        <end position="176"/>
    </location>
</feature>
<evidence type="ECO:0000256" key="4">
    <source>
        <dbReference type="ARBA" id="ARBA00022481"/>
    </source>
</evidence>
<sequence length="191" mass="20114">MQDGFERGRAGRRRRSRCRGFSLVELLVVTVLVASAAMAAAPVFSEWHARDRVDGAARALLAGLTLARGEAIARGARVVVCAADGAPRCVPSGHACARGALGWSCGWAVVVEPRRNGQALRIHRRLAGVSIATAAARVEFTPPAGQVIGGFRKFEFSVAGRSDDRLRRCVRIAAGGRSRLEAGGCGRRAGA</sequence>
<dbReference type="OrthoDB" id="8970652at2"/>
<evidence type="ECO:0000256" key="9">
    <source>
        <dbReference type="ARBA" id="ARBA00025772"/>
    </source>
</evidence>
<evidence type="ECO:0000259" key="12">
    <source>
        <dbReference type="Pfam" id="PF12019"/>
    </source>
</evidence>
<comment type="similarity">
    <text evidence="9">Belongs to the GSP H family.</text>
</comment>
<reference evidence="13 14" key="1">
    <citation type="submission" date="2018-08" db="EMBL/GenBank/DDBJ databases">
        <title>Paraburkholderia sp. DHOM06 isolated from forest soil.</title>
        <authorList>
            <person name="Gao Z.-H."/>
            <person name="Qiu L.-H."/>
        </authorList>
    </citation>
    <scope>NUCLEOTIDE SEQUENCE [LARGE SCALE GENOMIC DNA]</scope>
    <source>
        <strain evidence="13 14">DHOM06</strain>
    </source>
</reference>
<evidence type="ECO:0000256" key="6">
    <source>
        <dbReference type="ARBA" id="ARBA00022692"/>
    </source>
</evidence>
<dbReference type="Pfam" id="PF12019">
    <property type="entry name" value="GspH"/>
    <property type="match status" value="1"/>
</dbReference>
<evidence type="ECO:0000256" key="1">
    <source>
        <dbReference type="ARBA" id="ARBA00004377"/>
    </source>
</evidence>
<accession>A0A3D8JSF8</accession>
<evidence type="ECO:0000256" key="3">
    <source>
        <dbReference type="ARBA" id="ARBA00022475"/>
    </source>
</evidence>
<evidence type="ECO:0000256" key="10">
    <source>
        <dbReference type="ARBA" id="ARBA00030775"/>
    </source>
</evidence>
<evidence type="ECO:0000256" key="7">
    <source>
        <dbReference type="ARBA" id="ARBA00022989"/>
    </source>
</evidence>
<proteinExistence type="inferred from homology"/>
<dbReference type="Proteomes" id="UP000256838">
    <property type="component" value="Unassembled WGS sequence"/>
</dbReference>
<evidence type="ECO:0000256" key="2">
    <source>
        <dbReference type="ARBA" id="ARBA00021549"/>
    </source>
</evidence>
<dbReference type="AlphaFoldDB" id="A0A3D8JSF8"/>
<dbReference type="SUPFAM" id="SSF54523">
    <property type="entry name" value="Pili subunits"/>
    <property type="match status" value="1"/>
</dbReference>
<dbReference type="GO" id="GO:0015628">
    <property type="term" value="P:protein secretion by the type II secretion system"/>
    <property type="evidence" value="ECO:0007669"/>
    <property type="project" value="InterPro"/>
</dbReference>
<keyword evidence="7 11" id="KW-1133">Transmembrane helix</keyword>
<keyword evidence="5" id="KW-0997">Cell inner membrane</keyword>
<keyword evidence="8 11" id="KW-0472">Membrane</keyword>
<gene>
    <name evidence="13" type="ORF">DWV00_25185</name>
</gene>
<protein>
    <recommendedName>
        <fullName evidence="2">Type II secretion system protein H</fullName>
    </recommendedName>
    <alternativeName>
        <fullName evidence="10">General secretion pathway protein H</fullName>
    </alternativeName>
</protein>
<evidence type="ECO:0000256" key="5">
    <source>
        <dbReference type="ARBA" id="ARBA00022519"/>
    </source>
</evidence>
<keyword evidence="6 11" id="KW-0812">Transmembrane</keyword>
<organism evidence="13 14">
    <name type="scientific">Trinickia dinghuensis</name>
    <dbReference type="NCBI Taxonomy" id="2291023"/>
    <lineage>
        <taxon>Bacteria</taxon>
        <taxon>Pseudomonadati</taxon>
        <taxon>Pseudomonadota</taxon>
        <taxon>Betaproteobacteria</taxon>
        <taxon>Burkholderiales</taxon>
        <taxon>Burkholderiaceae</taxon>
        <taxon>Trinickia</taxon>
    </lineage>
</organism>
<dbReference type="InterPro" id="IPR022346">
    <property type="entry name" value="T2SS_GspH"/>
</dbReference>
<evidence type="ECO:0000313" key="13">
    <source>
        <dbReference type="EMBL" id="RDU95958.1"/>
    </source>
</evidence>
<dbReference type="PROSITE" id="PS00409">
    <property type="entry name" value="PROKAR_NTER_METHYL"/>
    <property type="match status" value="1"/>
</dbReference>
<dbReference type="GO" id="GO:0015627">
    <property type="term" value="C:type II protein secretion system complex"/>
    <property type="evidence" value="ECO:0007669"/>
    <property type="project" value="InterPro"/>
</dbReference>
<keyword evidence="3" id="KW-1003">Cell membrane</keyword>
<evidence type="ECO:0000313" key="14">
    <source>
        <dbReference type="Proteomes" id="UP000256838"/>
    </source>
</evidence>
<comment type="caution">
    <text evidence="13">The sequence shown here is derived from an EMBL/GenBank/DDBJ whole genome shotgun (WGS) entry which is preliminary data.</text>
</comment>
<feature type="transmembrane region" description="Helical" evidence="11">
    <location>
        <begin position="21"/>
        <end position="44"/>
    </location>
</feature>
<evidence type="ECO:0000256" key="8">
    <source>
        <dbReference type="ARBA" id="ARBA00023136"/>
    </source>
</evidence>
<dbReference type="Gene3D" id="3.55.40.10">
    <property type="entry name" value="minor pseudopilin epsh domain"/>
    <property type="match status" value="1"/>
</dbReference>
<dbReference type="GO" id="GO:0005886">
    <property type="term" value="C:plasma membrane"/>
    <property type="evidence" value="ECO:0007669"/>
    <property type="project" value="UniProtKB-SubCell"/>
</dbReference>
<keyword evidence="4" id="KW-0488">Methylation</keyword>
<dbReference type="NCBIfam" id="TIGR02532">
    <property type="entry name" value="IV_pilin_GFxxxE"/>
    <property type="match status" value="1"/>
</dbReference>
<dbReference type="EMBL" id="QRGA01000016">
    <property type="protein sequence ID" value="RDU95958.1"/>
    <property type="molecule type" value="Genomic_DNA"/>
</dbReference>
<dbReference type="InterPro" id="IPR012902">
    <property type="entry name" value="N_methyl_site"/>
</dbReference>
<evidence type="ECO:0000256" key="11">
    <source>
        <dbReference type="SAM" id="Phobius"/>
    </source>
</evidence>
<dbReference type="RefSeq" id="WP_115536344.1">
    <property type="nucleotide sequence ID" value="NZ_QRGA01000016.1"/>
</dbReference>
<dbReference type="Pfam" id="PF07963">
    <property type="entry name" value="N_methyl"/>
    <property type="match status" value="1"/>
</dbReference>
<name>A0A3D8JSF8_9BURK</name>